<evidence type="ECO:0000313" key="1">
    <source>
        <dbReference type="EMBL" id="MCS3677810.1"/>
    </source>
</evidence>
<name>A0A9X2PVY0_9BACT</name>
<dbReference type="Pfam" id="PF11848">
    <property type="entry name" value="DUF3368"/>
    <property type="match status" value="1"/>
</dbReference>
<dbReference type="PANTHER" id="PTHR39550:SF1">
    <property type="entry name" value="SLL0658 PROTEIN"/>
    <property type="match status" value="1"/>
</dbReference>
<protein>
    <recommendedName>
        <fullName evidence="3">DUF3368 domain-containing protein</fullName>
    </recommendedName>
</protein>
<gene>
    <name evidence="1" type="ORF">GGP71_001738</name>
</gene>
<evidence type="ECO:0000313" key="2">
    <source>
        <dbReference type="Proteomes" id="UP001155027"/>
    </source>
</evidence>
<dbReference type="PANTHER" id="PTHR39550">
    <property type="entry name" value="SLL0658 PROTEIN"/>
    <property type="match status" value="1"/>
</dbReference>
<sequence>MMVVCDTSPLLILAKVGRLQLLTTLYATVEIPKAVFDEVNAREQPDTEAIRQWRHRQDIPVQEPSDASLHRLPEELGDGEREALALAVERDADLVVLDDQEGRRVAKQRGLSVTGTIGVLVEARAAEHVDSLRGELDRVLEAGLWISESFYERLLQEFGEL</sequence>
<dbReference type="EMBL" id="JANUAU010000005">
    <property type="protein sequence ID" value="MCS3677810.1"/>
    <property type="molecule type" value="Genomic_DNA"/>
</dbReference>
<dbReference type="Proteomes" id="UP001155027">
    <property type="component" value="Unassembled WGS sequence"/>
</dbReference>
<reference evidence="1" key="1">
    <citation type="submission" date="2022-08" db="EMBL/GenBank/DDBJ databases">
        <title>Genomic Encyclopedia of Type Strains, Phase V (KMG-V): Genome sequencing to study the core and pangenomes of soil and plant-associated prokaryotes.</title>
        <authorList>
            <person name="Whitman W."/>
        </authorList>
    </citation>
    <scope>NUCLEOTIDE SEQUENCE</scope>
    <source>
        <strain evidence="1">0</strain>
    </source>
</reference>
<dbReference type="InterPro" id="IPR021799">
    <property type="entry name" value="PIN-like_prokaryotic"/>
</dbReference>
<proteinExistence type="predicted"/>
<dbReference type="AlphaFoldDB" id="A0A9X2PVY0"/>
<organism evidence="1 2">
    <name type="scientific">Salinibacter ruber</name>
    <dbReference type="NCBI Taxonomy" id="146919"/>
    <lineage>
        <taxon>Bacteria</taxon>
        <taxon>Pseudomonadati</taxon>
        <taxon>Rhodothermota</taxon>
        <taxon>Rhodothermia</taxon>
        <taxon>Rhodothermales</taxon>
        <taxon>Salinibacteraceae</taxon>
        <taxon>Salinibacter</taxon>
    </lineage>
</organism>
<comment type="caution">
    <text evidence="1">The sequence shown here is derived from an EMBL/GenBank/DDBJ whole genome shotgun (WGS) entry which is preliminary data.</text>
</comment>
<evidence type="ECO:0008006" key="3">
    <source>
        <dbReference type="Google" id="ProtNLM"/>
    </source>
</evidence>
<accession>A0A9X2PVY0</accession>